<evidence type="ECO:0000313" key="3">
    <source>
        <dbReference type="Proteomes" id="UP000243719"/>
    </source>
</evidence>
<reference evidence="3" key="1">
    <citation type="submission" date="2016-09" db="EMBL/GenBank/DDBJ databases">
        <authorList>
            <person name="Varghese N."/>
            <person name="Submissions S."/>
        </authorList>
    </citation>
    <scope>NUCLEOTIDE SEQUENCE [LARGE SCALE GENOMIC DNA]</scope>
    <source>
        <strain evidence="3">JS23</strain>
    </source>
</reference>
<dbReference type="EMBL" id="FNLO01000001">
    <property type="protein sequence ID" value="SDV46693.1"/>
    <property type="molecule type" value="Genomic_DNA"/>
</dbReference>
<keyword evidence="3" id="KW-1185">Reference proteome</keyword>
<sequence length="177" mass="18222">MRALADALIDPAAYAAHLPARVVAALPADAVAFTVTDDASDTAAFSAHYGFALDDCANTIVIRYRAGGVEKYAAVVCLGSRRLDVNGALKAALGAQRLSFAKREDAVALSGMAFGAITLFGLPADWRVLVDEAVVSRERVVMGAGVREAKLLLPARTLAALPGVQIAALSAASAPDT</sequence>
<feature type="domain" description="YbaK/aminoacyl-tRNA synthetase-associated" evidence="1">
    <location>
        <begin position="38"/>
        <end position="156"/>
    </location>
</feature>
<protein>
    <submittedName>
        <fullName evidence="2">Cys-tRNA(Pro) deacylase, prolyl-tRNA editing enzyme YbaK/EbsC</fullName>
    </submittedName>
</protein>
<dbReference type="SUPFAM" id="SSF55826">
    <property type="entry name" value="YbaK/ProRS associated domain"/>
    <property type="match status" value="1"/>
</dbReference>
<dbReference type="Gene3D" id="3.90.960.10">
    <property type="entry name" value="YbaK/aminoacyl-tRNA synthetase-associated domain"/>
    <property type="match status" value="1"/>
</dbReference>
<dbReference type="STRING" id="1770053.SAMN05216551_101551"/>
<dbReference type="InterPro" id="IPR007214">
    <property type="entry name" value="YbaK/aa-tRNA-synth-assoc-dom"/>
</dbReference>
<organism evidence="2 3">
    <name type="scientific">Chitinasiproducens palmae</name>
    <dbReference type="NCBI Taxonomy" id="1770053"/>
    <lineage>
        <taxon>Bacteria</taxon>
        <taxon>Pseudomonadati</taxon>
        <taxon>Pseudomonadota</taxon>
        <taxon>Betaproteobacteria</taxon>
        <taxon>Burkholderiales</taxon>
        <taxon>Burkholderiaceae</taxon>
        <taxon>Chitinasiproducens</taxon>
    </lineage>
</organism>
<dbReference type="GO" id="GO:0002161">
    <property type="term" value="F:aminoacyl-tRNA deacylase activity"/>
    <property type="evidence" value="ECO:0007669"/>
    <property type="project" value="InterPro"/>
</dbReference>
<name>A0A1H2PLZ2_9BURK</name>
<dbReference type="Pfam" id="PF04073">
    <property type="entry name" value="tRNA_edit"/>
    <property type="match status" value="1"/>
</dbReference>
<dbReference type="Proteomes" id="UP000243719">
    <property type="component" value="Unassembled WGS sequence"/>
</dbReference>
<dbReference type="InterPro" id="IPR036754">
    <property type="entry name" value="YbaK/aa-tRNA-synt-asso_dom_sf"/>
</dbReference>
<proteinExistence type="predicted"/>
<dbReference type="PANTHER" id="PTHR30411:SF1">
    <property type="entry name" value="CYTOPLASMIC PROTEIN"/>
    <property type="match status" value="1"/>
</dbReference>
<dbReference type="AlphaFoldDB" id="A0A1H2PLZ2"/>
<gene>
    <name evidence="2" type="ORF">SAMN05216551_101551</name>
</gene>
<dbReference type="OrthoDB" id="9796920at2"/>
<accession>A0A1H2PLZ2</accession>
<evidence type="ECO:0000313" key="2">
    <source>
        <dbReference type="EMBL" id="SDV46693.1"/>
    </source>
</evidence>
<dbReference type="PANTHER" id="PTHR30411">
    <property type="entry name" value="CYTOPLASMIC PROTEIN"/>
    <property type="match status" value="1"/>
</dbReference>
<evidence type="ECO:0000259" key="1">
    <source>
        <dbReference type="Pfam" id="PF04073"/>
    </source>
</evidence>
<dbReference type="RefSeq" id="WP_091904283.1">
    <property type="nucleotide sequence ID" value="NZ_FNLO01000001.1"/>
</dbReference>